<gene>
    <name evidence="11" type="primary">dinG</name>
    <name evidence="14" type="ORF">YC6258_03806</name>
</gene>
<dbReference type="GO" id="GO:0043139">
    <property type="term" value="F:5'-3' DNA helicase activity"/>
    <property type="evidence" value="ECO:0007669"/>
    <property type="project" value="UniProtKB-UniRule"/>
</dbReference>
<dbReference type="GO" id="GO:0006281">
    <property type="term" value="P:DNA repair"/>
    <property type="evidence" value="ECO:0007669"/>
    <property type="project" value="TreeGrafter"/>
</dbReference>
<evidence type="ECO:0000256" key="12">
    <source>
        <dbReference type="SAM" id="Coils"/>
    </source>
</evidence>
<dbReference type="InterPro" id="IPR039000">
    <property type="entry name" value="DinG_proteobact"/>
</dbReference>
<keyword evidence="10 11" id="KW-0413">Isomerase</keyword>
<dbReference type="InterPro" id="IPR006555">
    <property type="entry name" value="ATP-dep_Helicase_C"/>
</dbReference>
<dbReference type="GO" id="GO:0051539">
    <property type="term" value="F:4 iron, 4 sulfur cluster binding"/>
    <property type="evidence" value="ECO:0007669"/>
    <property type="project" value="UniProtKB-UniRule"/>
</dbReference>
<evidence type="ECO:0000256" key="8">
    <source>
        <dbReference type="ARBA" id="ARBA00023014"/>
    </source>
</evidence>
<evidence type="ECO:0000256" key="6">
    <source>
        <dbReference type="ARBA" id="ARBA00022840"/>
    </source>
</evidence>
<evidence type="ECO:0000256" key="11">
    <source>
        <dbReference type="HAMAP-Rule" id="MF_02205"/>
    </source>
</evidence>
<dbReference type="Gene3D" id="3.40.50.300">
    <property type="entry name" value="P-loop containing nucleotide triphosphate hydrolases"/>
    <property type="match status" value="2"/>
</dbReference>
<feature type="coiled-coil region" evidence="12">
    <location>
        <begin position="284"/>
        <end position="321"/>
    </location>
</feature>
<dbReference type="InterPro" id="IPR010614">
    <property type="entry name" value="RAD3-like_helicase_DEAD"/>
</dbReference>
<dbReference type="GO" id="GO:0009432">
    <property type="term" value="P:SOS response"/>
    <property type="evidence" value="ECO:0007669"/>
    <property type="project" value="TreeGrafter"/>
</dbReference>
<feature type="binding site" evidence="11">
    <location>
        <position position="202"/>
    </location>
    <ligand>
        <name>[4Fe-4S] cluster</name>
        <dbReference type="ChEBI" id="CHEBI:49883"/>
    </ligand>
</feature>
<keyword evidence="9 11" id="KW-0238">DNA-binding</keyword>
<dbReference type="GO" id="GO:0005524">
    <property type="term" value="F:ATP binding"/>
    <property type="evidence" value="ECO:0007669"/>
    <property type="project" value="UniProtKB-UniRule"/>
</dbReference>
<dbReference type="SMART" id="SM00491">
    <property type="entry name" value="HELICc2"/>
    <property type="match status" value="1"/>
</dbReference>
<dbReference type="EMBL" id="CP007142">
    <property type="protein sequence ID" value="AJQ95842.1"/>
    <property type="molecule type" value="Genomic_DNA"/>
</dbReference>
<evidence type="ECO:0000256" key="5">
    <source>
        <dbReference type="ARBA" id="ARBA00022806"/>
    </source>
</evidence>
<dbReference type="GO" id="GO:0003677">
    <property type="term" value="F:DNA binding"/>
    <property type="evidence" value="ECO:0007669"/>
    <property type="project" value="UniProtKB-UniRule"/>
</dbReference>
<dbReference type="OrthoDB" id="9805194at2"/>
<evidence type="ECO:0000256" key="9">
    <source>
        <dbReference type="ARBA" id="ARBA00023125"/>
    </source>
</evidence>
<dbReference type="PROSITE" id="PS51193">
    <property type="entry name" value="HELICASE_ATP_BIND_2"/>
    <property type="match status" value="1"/>
</dbReference>
<keyword evidence="5 11" id="KW-0347">Helicase</keyword>
<dbReference type="PATRIC" id="fig|1445510.3.peg.3783"/>
<dbReference type="FunFam" id="3.40.50.300:FF:000437">
    <property type="entry name" value="ATP-dependent DNA helicase DinG"/>
    <property type="match status" value="1"/>
</dbReference>
<dbReference type="InterPro" id="IPR045028">
    <property type="entry name" value="DinG/Rad3-like"/>
</dbReference>
<reference evidence="14 15" key="1">
    <citation type="submission" date="2014-01" db="EMBL/GenBank/DDBJ databases">
        <title>Full genme sequencing of cellulolytic bacterium Gynuella sunshinyii YC6258T gen. nov., sp. nov.</title>
        <authorList>
            <person name="Khan H."/>
            <person name="Chung E.J."/>
            <person name="Chung Y.R."/>
        </authorList>
    </citation>
    <scope>NUCLEOTIDE SEQUENCE [LARGE SCALE GENOMIC DNA]</scope>
    <source>
        <strain evidence="14 15">YC6258</strain>
    </source>
</reference>
<dbReference type="SUPFAM" id="SSF52540">
    <property type="entry name" value="P-loop containing nucleoside triphosphate hydrolases"/>
    <property type="match status" value="1"/>
</dbReference>
<keyword evidence="6 11" id="KW-0067">ATP-binding</keyword>
<dbReference type="HOGENOM" id="CLU_012117_4_1_6"/>
<keyword evidence="4 11" id="KW-0378">Hydrolase</keyword>
<comment type="similarity">
    <text evidence="11">Belongs to the helicase family. DinG subfamily. Type 1 sub-subfamily.</text>
</comment>
<evidence type="ECO:0000256" key="2">
    <source>
        <dbReference type="ARBA" id="ARBA00022723"/>
    </source>
</evidence>
<keyword evidence="1 11" id="KW-0004">4Fe-4S</keyword>
<feature type="binding site" evidence="11">
    <location>
        <position position="129"/>
    </location>
    <ligand>
        <name>[4Fe-4S] cluster</name>
        <dbReference type="ChEBI" id="CHEBI:49883"/>
    </ligand>
</feature>
<feature type="domain" description="Helicase ATP-binding" evidence="13">
    <location>
        <begin position="15"/>
        <end position="308"/>
    </location>
</feature>
<dbReference type="PANTHER" id="PTHR11472">
    <property type="entry name" value="DNA REPAIR DEAD HELICASE RAD3/XP-D SUBFAMILY MEMBER"/>
    <property type="match status" value="1"/>
</dbReference>
<dbReference type="Pfam" id="PF13307">
    <property type="entry name" value="Helicase_C_2"/>
    <property type="match status" value="1"/>
</dbReference>
<evidence type="ECO:0000313" key="15">
    <source>
        <dbReference type="Proteomes" id="UP000032266"/>
    </source>
</evidence>
<keyword evidence="7 11" id="KW-0408">Iron</keyword>
<protein>
    <recommendedName>
        <fullName evidence="11">ATP-dependent DNA helicase DinG</fullName>
        <ecNumber evidence="11">5.6.2.3</ecNumber>
    </recommendedName>
    <alternativeName>
        <fullName evidence="11">DNA 5'-3' helicase DinG</fullName>
    </alternativeName>
</protein>
<evidence type="ECO:0000313" key="14">
    <source>
        <dbReference type="EMBL" id="AJQ95842.1"/>
    </source>
</evidence>
<dbReference type="GO" id="GO:0016887">
    <property type="term" value="F:ATP hydrolysis activity"/>
    <property type="evidence" value="ECO:0007669"/>
    <property type="project" value="RHEA"/>
</dbReference>
<evidence type="ECO:0000256" key="7">
    <source>
        <dbReference type="ARBA" id="ARBA00023004"/>
    </source>
</evidence>
<dbReference type="GO" id="GO:0046872">
    <property type="term" value="F:metal ion binding"/>
    <property type="evidence" value="ECO:0007669"/>
    <property type="project" value="UniProtKB-KW"/>
</dbReference>
<dbReference type="InterPro" id="IPR014013">
    <property type="entry name" value="Helic_SF1/SF2_ATP-bd_DinG/Rad3"/>
</dbReference>
<comment type="catalytic activity">
    <reaction evidence="11">
        <text>ATP + H2O = ADP + phosphate + H(+)</text>
        <dbReference type="Rhea" id="RHEA:13065"/>
        <dbReference type="ChEBI" id="CHEBI:15377"/>
        <dbReference type="ChEBI" id="CHEBI:15378"/>
        <dbReference type="ChEBI" id="CHEBI:30616"/>
        <dbReference type="ChEBI" id="CHEBI:43474"/>
        <dbReference type="ChEBI" id="CHEBI:456216"/>
        <dbReference type="EC" id="5.6.2.3"/>
    </reaction>
</comment>
<dbReference type="AlphaFoldDB" id="A0A0C5VMA5"/>
<comment type="cofactor">
    <cofactor evidence="11">
        <name>[4Fe-4S] cluster</name>
        <dbReference type="ChEBI" id="CHEBI:49883"/>
    </cofactor>
    <text evidence="11">Binds 1 [4Fe-4S] cluster.</text>
</comment>
<dbReference type="STRING" id="1445510.YC6258_03806"/>
<evidence type="ECO:0000256" key="4">
    <source>
        <dbReference type="ARBA" id="ARBA00022801"/>
    </source>
</evidence>
<feature type="binding site" evidence="11">
    <location>
        <position position="207"/>
    </location>
    <ligand>
        <name>[4Fe-4S] cluster</name>
        <dbReference type="ChEBI" id="CHEBI:49883"/>
    </ligand>
</feature>
<dbReference type="GO" id="GO:0033677">
    <property type="term" value="F:DNA/RNA helicase activity"/>
    <property type="evidence" value="ECO:0007669"/>
    <property type="project" value="TreeGrafter"/>
</dbReference>
<keyword evidence="8 11" id="KW-0411">Iron-sulfur</keyword>
<sequence length="709" mass="79898">MLADEIKAEIQSSYSEFLRNKSLRPRYGQKLMIATVARALSSIEVNDKQLRINEAGIAVVEAGTGTGKTVAYVLASLPMARAFNKTLVISTATITLQNQIIEKDLPDILKHSGLQFSFGLAKGRGRYLCLTKLENAMQAQAGVLATLPLFEDRLTEDQKAQQLMEKMLQQYAVMEWSGDRDEWPESIDDNLWHHLTATHRECSNRRCPQFKNCAYFKARQAIEDVDIVVANHDLVLADLALGGGAVLPAPQDSVYVFDEGHHLADKALGHFSASTDIKGCLQWLDQWRKTMRRIEKELVQAESLRKVYGQAEQYMSEAEARLKDLWLVVVQIASFAELKSGQDDVPIYRFVDGKIPDHIKDLTAALQIIFSSLLAGFERINKALKDGLAGENNEINKEEAERWFSIVGNYHQRCEAHFALFRSFSMDDVEGAVPYARWLEQRFVGNQEDVRLQSSPILASRTLERELWQPAFAAIVTSATLTAANKFDRLRMQSGLPDWATYEKVPSPFRYAEVARFVVPANCPDASHPANHTRAIVELLPELIHRQSGSLVLFSSRRQMNEVVERLPVDMLEICHIQDKASRSELIRRHKERIDEDRPSCLIGLASFAEGVDLPGKYLETVIIAKLPFATPDDPIDAALAEWIEKRGGNPFMQITLPDACLKLVQASGRLIRTEADKGDIYLLDNRVLTKRYGKLLLDSLPPFRLQLN</sequence>
<dbReference type="KEGG" id="gsn:YC6258_03806"/>
<dbReference type="NCBIfam" id="NF008729">
    <property type="entry name" value="PRK11747.1"/>
    <property type="match status" value="1"/>
</dbReference>
<comment type="function">
    <text evidence="11">DNA-dependent ATPase and 5'-3' DNA helicase. Unwinds D-loops, R-loops, forked DNA and G-quadruplex DNA.</text>
</comment>
<evidence type="ECO:0000256" key="1">
    <source>
        <dbReference type="ARBA" id="ARBA00022485"/>
    </source>
</evidence>
<keyword evidence="3 11" id="KW-0547">Nucleotide-binding</keyword>
<keyword evidence="15" id="KW-1185">Reference proteome</keyword>
<dbReference type="InterPro" id="IPR027417">
    <property type="entry name" value="P-loop_NTPase"/>
</dbReference>
<organism evidence="14 15">
    <name type="scientific">Gynuella sunshinyii YC6258</name>
    <dbReference type="NCBI Taxonomy" id="1445510"/>
    <lineage>
        <taxon>Bacteria</taxon>
        <taxon>Pseudomonadati</taxon>
        <taxon>Pseudomonadota</taxon>
        <taxon>Gammaproteobacteria</taxon>
        <taxon>Oceanospirillales</taxon>
        <taxon>Saccharospirillaceae</taxon>
        <taxon>Gynuella</taxon>
    </lineage>
</organism>
<dbReference type="EC" id="5.6.2.3" evidence="11"/>
<evidence type="ECO:0000259" key="13">
    <source>
        <dbReference type="PROSITE" id="PS51193"/>
    </source>
</evidence>
<keyword evidence="2 11" id="KW-0479">Metal-binding</keyword>
<dbReference type="RefSeq" id="WP_044618006.1">
    <property type="nucleotide sequence ID" value="NZ_CP007142.1"/>
</dbReference>
<proteinExistence type="inferred from homology"/>
<name>A0A0C5VMA5_9GAMM</name>
<evidence type="ECO:0000256" key="3">
    <source>
        <dbReference type="ARBA" id="ARBA00022741"/>
    </source>
</evidence>
<keyword evidence="12" id="KW-0175">Coiled coil</keyword>
<dbReference type="Proteomes" id="UP000032266">
    <property type="component" value="Chromosome"/>
</dbReference>
<dbReference type="PANTHER" id="PTHR11472:SF59">
    <property type="entry name" value="ATP-DEPENDENT DNA HELICASE DING"/>
    <property type="match status" value="1"/>
</dbReference>
<feature type="binding site" evidence="11">
    <location>
        <position position="213"/>
    </location>
    <ligand>
        <name>[4Fe-4S] cluster</name>
        <dbReference type="ChEBI" id="CHEBI:49883"/>
    </ligand>
</feature>
<dbReference type="Pfam" id="PF06733">
    <property type="entry name" value="DEAD_2"/>
    <property type="match status" value="1"/>
</dbReference>
<accession>A0A0C5VMA5</accession>
<evidence type="ECO:0000256" key="10">
    <source>
        <dbReference type="ARBA" id="ARBA00023235"/>
    </source>
</evidence>
<dbReference type="HAMAP" id="MF_02205">
    <property type="entry name" value="DinG_proteobact"/>
    <property type="match status" value="1"/>
</dbReference>